<evidence type="ECO:0000313" key="2">
    <source>
        <dbReference type="Proteomes" id="UP001597115"/>
    </source>
</evidence>
<gene>
    <name evidence="1" type="ORF">ACFSCW_10575</name>
</gene>
<sequence length="43" mass="4831">MRLIVPLLLIVLVVGGLWYLSGKNTEKPLTRVEKTIPNEKLGK</sequence>
<proteinExistence type="predicted"/>
<keyword evidence="2" id="KW-1185">Reference proteome</keyword>
<dbReference type="EMBL" id="JBHUDY010000001">
    <property type="protein sequence ID" value="MFD1612246.1"/>
    <property type="molecule type" value="Genomic_DNA"/>
</dbReference>
<evidence type="ECO:0000313" key="1">
    <source>
        <dbReference type="EMBL" id="MFD1612246.1"/>
    </source>
</evidence>
<name>A0ABW4I477_9SPHN</name>
<comment type="caution">
    <text evidence="1">The sequence shown here is derived from an EMBL/GenBank/DDBJ whole genome shotgun (WGS) entry which is preliminary data.</text>
</comment>
<dbReference type="Proteomes" id="UP001597115">
    <property type="component" value="Unassembled WGS sequence"/>
</dbReference>
<reference evidence="2" key="1">
    <citation type="journal article" date="2019" name="Int. J. Syst. Evol. Microbiol.">
        <title>The Global Catalogue of Microorganisms (GCM) 10K type strain sequencing project: providing services to taxonomists for standard genome sequencing and annotation.</title>
        <authorList>
            <consortium name="The Broad Institute Genomics Platform"/>
            <consortium name="The Broad Institute Genome Sequencing Center for Infectious Disease"/>
            <person name="Wu L."/>
            <person name="Ma J."/>
        </authorList>
    </citation>
    <scope>NUCLEOTIDE SEQUENCE [LARGE SCALE GENOMIC DNA]</scope>
    <source>
        <strain evidence="2">CGMCC 1.16275</strain>
    </source>
</reference>
<accession>A0ABW4I477</accession>
<dbReference type="RefSeq" id="WP_380889016.1">
    <property type="nucleotide sequence ID" value="NZ_JBHUDY010000001.1"/>
</dbReference>
<organism evidence="1 2">
    <name type="scientific">Sphingomonas tabacisoli</name>
    <dbReference type="NCBI Taxonomy" id="2249466"/>
    <lineage>
        <taxon>Bacteria</taxon>
        <taxon>Pseudomonadati</taxon>
        <taxon>Pseudomonadota</taxon>
        <taxon>Alphaproteobacteria</taxon>
        <taxon>Sphingomonadales</taxon>
        <taxon>Sphingomonadaceae</taxon>
        <taxon>Sphingomonas</taxon>
    </lineage>
</organism>
<protein>
    <submittedName>
        <fullName evidence="1">Uncharacterized protein</fullName>
    </submittedName>
</protein>